<keyword evidence="5" id="KW-1185">Reference proteome</keyword>
<evidence type="ECO:0000313" key="4">
    <source>
        <dbReference type="EMBL" id="KAK0466927.1"/>
    </source>
</evidence>
<feature type="domain" description="Glycosyltransferase 61 catalytic" evidence="3">
    <location>
        <begin position="257"/>
        <end position="414"/>
    </location>
</feature>
<dbReference type="RefSeq" id="XP_060337519.1">
    <property type="nucleotide sequence ID" value="XM_060471312.1"/>
</dbReference>
<reference evidence="4" key="1">
    <citation type="submission" date="2023-06" db="EMBL/GenBank/DDBJ databases">
        <authorList>
            <consortium name="Lawrence Berkeley National Laboratory"/>
            <person name="Ahrendt S."/>
            <person name="Sahu N."/>
            <person name="Indic B."/>
            <person name="Wong-Bajracharya J."/>
            <person name="Merenyi Z."/>
            <person name="Ke H.-M."/>
            <person name="Monk M."/>
            <person name="Kocsube S."/>
            <person name="Drula E."/>
            <person name="Lipzen A."/>
            <person name="Balint B."/>
            <person name="Henrissat B."/>
            <person name="Andreopoulos B."/>
            <person name="Martin F.M."/>
            <person name="Harder C.B."/>
            <person name="Rigling D."/>
            <person name="Ford K.L."/>
            <person name="Foster G.D."/>
            <person name="Pangilinan J."/>
            <person name="Papanicolaou A."/>
            <person name="Barry K."/>
            <person name="LaButti K."/>
            <person name="Viragh M."/>
            <person name="Koriabine M."/>
            <person name="Yan M."/>
            <person name="Riley R."/>
            <person name="Champramary S."/>
            <person name="Plett K.L."/>
            <person name="Tsai I.J."/>
            <person name="Slot J."/>
            <person name="Sipos G."/>
            <person name="Plett J."/>
            <person name="Nagy L.G."/>
            <person name="Grigoriev I.V."/>
        </authorList>
    </citation>
    <scope>NUCLEOTIDE SEQUENCE</scope>
    <source>
        <strain evidence="4">CCBAS 213</strain>
    </source>
</reference>
<feature type="transmembrane region" description="Helical" evidence="2">
    <location>
        <begin position="20"/>
        <end position="39"/>
    </location>
</feature>
<dbReference type="AlphaFoldDB" id="A0AA39NJR4"/>
<dbReference type="EMBL" id="JAUEPS010000003">
    <property type="protein sequence ID" value="KAK0466927.1"/>
    <property type="molecule type" value="Genomic_DNA"/>
</dbReference>
<dbReference type="InterPro" id="IPR049625">
    <property type="entry name" value="Glyco_transf_61_cat"/>
</dbReference>
<protein>
    <recommendedName>
        <fullName evidence="3">Glycosyltransferase 61 catalytic domain-containing protein</fullName>
    </recommendedName>
</protein>
<keyword evidence="2" id="KW-0812">Transmembrane</keyword>
<dbReference type="Proteomes" id="UP001175211">
    <property type="component" value="Unassembled WGS sequence"/>
</dbReference>
<evidence type="ECO:0000256" key="1">
    <source>
        <dbReference type="SAM" id="MobiDB-lite"/>
    </source>
</evidence>
<accession>A0AA39NJR4</accession>
<comment type="caution">
    <text evidence="4">The sequence shown here is derived from an EMBL/GenBank/DDBJ whole genome shotgun (WGS) entry which is preliminary data.</text>
</comment>
<evidence type="ECO:0000313" key="5">
    <source>
        <dbReference type="Proteomes" id="UP001175211"/>
    </source>
</evidence>
<gene>
    <name evidence="4" type="ORF">EV420DRAFT_1506190</name>
</gene>
<evidence type="ECO:0000256" key="2">
    <source>
        <dbReference type="SAM" id="Phobius"/>
    </source>
</evidence>
<name>A0AA39NJR4_ARMTA</name>
<evidence type="ECO:0000259" key="3">
    <source>
        <dbReference type="Pfam" id="PF04577"/>
    </source>
</evidence>
<proteinExistence type="predicted"/>
<organism evidence="4 5">
    <name type="scientific">Armillaria tabescens</name>
    <name type="common">Ringless honey mushroom</name>
    <name type="synonym">Agaricus tabescens</name>
    <dbReference type="NCBI Taxonomy" id="1929756"/>
    <lineage>
        <taxon>Eukaryota</taxon>
        <taxon>Fungi</taxon>
        <taxon>Dikarya</taxon>
        <taxon>Basidiomycota</taxon>
        <taxon>Agaricomycotina</taxon>
        <taxon>Agaricomycetes</taxon>
        <taxon>Agaricomycetidae</taxon>
        <taxon>Agaricales</taxon>
        <taxon>Marasmiineae</taxon>
        <taxon>Physalacriaceae</taxon>
        <taxon>Desarmillaria</taxon>
    </lineage>
</organism>
<feature type="compositionally biased region" description="Acidic residues" evidence="1">
    <location>
        <begin position="480"/>
        <end position="490"/>
    </location>
</feature>
<feature type="region of interest" description="Disordered" evidence="1">
    <location>
        <begin position="475"/>
        <end position="497"/>
    </location>
</feature>
<dbReference type="GO" id="GO:0016757">
    <property type="term" value="F:glycosyltransferase activity"/>
    <property type="evidence" value="ECO:0007669"/>
    <property type="project" value="InterPro"/>
</dbReference>
<dbReference type="GeneID" id="85354860"/>
<keyword evidence="2" id="KW-1133">Transmembrane helix</keyword>
<keyword evidence="2" id="KW-0472">Membrane</keyword>
<dbReference type="Pfam" id="PF04577">
    <property type="entry name" value="Glyco_transf_61"/>
    <property type="match status" value="1"/>
</dbReference>
<sequence>MVLRSACGRKMAFRAIRRTAFMLLLMLSVTVYIAFHDLLIPNQTKLAPKYVYTAGQESHNLAEYIQLSSRNDTWSRPSTPWTPFSLSNCTFGLPLYYAPCVAQRLPKQVLYAEELIYPAFEIRQPYFATLDHRAQWRRAVASINDRGVLQANNWLVYKGQSGQNFVFENVTYLSPKLYDRWSDDACMAKLGSSEGIQPFDVSEVLARPNPPRIYNTALVALSPESYAFQHHLDRITHIIAQGSHLSYGRETPYVITGRQGNGFVKQLWKGLGFDDEHVLYRTRKDILAERMIFSCRTVLVHPWLSLKTLEAFGIDYMKPSATRNKILYMSRSDRHIHTRNAGRRVLNEPELLNAIEAHLAERGKGEEVVIFSEGMLDDVPNFFKWCNENVMAVIGPHGGAMYHHRWAARGTLVIEMMPTSYTSMAIYEEASVLSQTYAALVVEPSSQGGTNMIIDPEHVVSLLRRHLGIPMQRPHHLFEEDPDDDDDDDDSHLAEDPLRISYQWGGKELGV</sequence>